<feature type="region of interest" description="Disordered" evidence="18">
    <location>
        <begin position="1760"/>
        <end position="1788"/>
    </location>
</feature>
<evidence type="ECO:0000256" key="9">
    <source>
        <dbReference type="ARBA" id="ARBA00022771"/>
    </source>
</evidence>
<gene>
    <name evidence="20" type="ORF">WJX81_002292</name>
</gene>
<feature type="transmembrane region" description="Helical" evidence="17">
    <location>
        <begin position="181"/>
        <end position="203"/>
    </location>
</feature>
<dbReference type="PANTHER" id="PTHR30540">
    <property type="entry name" value="OSMOTIC STRESS POTASSIUM TRANSPORTER"/>
    <property type="match status" value="1"/>
</dbReference>
<dbReference type="Gene3D" id="3.30.40.10">
    <property type="entry name" value="Zinc/RING finger domain, C3HC4 (zinc finger)"/>
    <property type="match status" value="1"/>
</dbReference>
<feature type="transmembrane region" description="Helical" evidence="17">
    <location>
        <begin position="1415"/>
        <end position="1435"/>
    </location>
</feature>
<feature type="domain" description="RING-type" evidence="19">
    <location>
        <begin position="2067"/>
        <end position="2110"/>
    </location>
</feature>
<evidence type="ECO:0000256" key="13">
    <source>
        <dbReference type="ARBA" id="ARBA00022989"/>
    </source>
</evidence>
<feature type="region of interest" description="Disordered" evidence="18">
    <location>
        <begin position="875"/>
        <end position="904"/>
    </location>
</feature>
<feature type="region of interest" description="Disordered" evidence="18">
    <location>
        <begin position="737"/>
        <end position="758"/>
    </location>
</feature>
<evidence type="ECO:0000256" key="18">
    <source>
        <dbReference type="SAM" id="MobiDB-lite"/>
    </source>
</evidence>
<feature type="compositionally biased region" description="Acidic residues" evidence="18">
    <location>
        <begin position="1983"/>
        <end position="1992"/>
    </location>
</feature>
<feature type="transmembrane region" description="Helical" evidence="17">
    <location>
        <begin position="485"/>
        <end position="503"/>
    </location>
</feature>
<feature type="transmembrane region" description="Helical" evidence="17">
    <location>
        <begin position="299"/>
        <end position="317"/>
    </location>
</feature>
<keyword evidence="6" id="KW-0808">Transferase</keyword>
<feature type="transmembrane region" description="Helical" evidence="17">
    <location>
        <begin position="1027"/>
        <end position="1048"/>
    </location>
</feature>
<dbReference type="GO" id="GO:0016020">
    <property type="term" value="C:membrane"/>
    <property type="evidence" value="ECO:0007669"/>
    <property type="project" value="UniProtKB-SubCell"/>
</dbReference>
<feature type="transmembrane region" description="Helical" evidence="17">
    <location>
        <begin position="247"/>
        <end position="272"/>
    </location>
</feature>
<feature type="transmembrane region" description="Helical" evidence="17">
    <location>
        <begin position="1213"/>
        <end position="1231"/>
    </location>
</feature>
<feature type="transmembrane region" description="Helical" evidence="17">
    <location>
        <begin position="223"/>
        <end position="240"/>
    </location>
</feature>
<feature type="transmembrane region" description="Helical" evidence="17">
    <location>
        <begin position="1285"/>
        <end position="1304"/>
    </location>
</feature>
<evidence type="ECO:0000256" key="7">
    <source>
        <dbReference type="ARBA" id="ARBA00022692"/>
    </source>
</evidence>
<feature type="transmembrane region" description="Helical" evidence="17">
    <location>
        <begin position="43"/>
        <end position="61"/>
    </location>
</feature>
<feature type="region of interest" description="Disordered" evidence="18">
    <location>
        <begin position="110"/>
        <end position="165"/>
    </location>
</feature>
<evidence type="ECO:0000313" key="20">
    <source>
        <dbReference type="EMBL" id="KAK9819480.1"/>
    </source>
</evidence>
<feature type="transmembrane region" description="Helical" evidence="17">
    <location>
        <begin position="1167"/>
        <end position="1193"/>
    </location>
</feature>
<dbReference type="InterPro" id="IPR003855">
    <property type="entry name" value="K+_transporter"/>
</dbReference>
<dbReference type="Pfam" id="PF22776">
    <property type="entry name" value="K_trans_C"/>
    <property type="match status" value="2"/>
</dbReference>
<feature type="transmembrane region" description="Helical" evidence="17">
    <location>
        <begin position="1316"/>
        <end position="1338"/>
    </location>
</feature>
<feature type="transmembrane region" description="Helical" evidence="17">
    <location>
        <begin position="456"/>
        <end position="478"/>
    </location>
</feature>
<evidence type="ECO:0000256" key="11">
    <source>
        <dbReference type="ARBA" id="ARBA00022833"/>
    </source>
</evidence>
<name>A0AAW1QDK5_9CHLO</name>
<feature type="region of interest" description="Disordered" evidence="18">
    <location>
        <begin position="1682"/>
        <end position="1729"/>
    </location>
</feature>
<accession>A0AAW1QDK5</accession>
<dbReference type="GO" id="GO:0008270">
    <property type="term" value="F:zinc ion binding"/>
    <property type="evidence" value="ECO:0007669"/>
    <property type="project" value="UniProtKB-KW"/>
</dbReference>
<evidence type="ECO:0000256" key="2">
    <source>
        <dbReference type="ARBA" id="ARBA00004141"/>
    </source>
</evidence>
<feature type="transmembrane region" description="Helical" evidence="17">
    <location>
        <begin position="329"/>
        <end position="351"/>
    </location>
</feature>
<keyword evidence="21" id="KW-1185">Reference proteome</keyword>
<feature type="compositionally biased region" description="Polar residues" evidence="18">
    <location>
        <begin position="155"/>
        <end position="165"/>
    </location>
</feature>
<keyword evidence="14 17" id="KW-0406">Ion transport</keyword>
<dbReference type="SUPFAM" id="SSF57850">
    <property type="entry name" value="RING/U-box"/>
    <property type="match status" value="1"/>
</dbReference>
<keyword evidence="12 17" id="KW-0630">Potassium</keyword>
<evidence type="ECO:0000256" key="14">
    <source>
        <dbReference type="ARBA" id="ARBA00023065"/>
    </source>
</evidence>
<comment type="caution">
    <text evidence="17">Lacks conserved residue(s) required for the propagation of feature annotation.</text>
</comment>
<feature type="transmembrane region" description="Helical" evidence="17">
    <location>
        <begin position="376"/>
        <end position="407"/>
    </location>
</feature>
<feature type="transmembrane region" description="Helical" evidence="17">
    <location>
        <begin position="987"/>
        <end position="1007"/>
    </location>
</feature>
<evidence type="ECO:0000259" key="19">
    <source>
        <dbReference type="PROSITE" id="PS50089"/>
    </source>
</evidence>
<dbReference type="CDD" id="cd16667">
    <property type="entry name" value="RING-H2_RNF126-like"/>
    <property type="match status" value="1"/>
</dbReference>
<evidence type="ECO:0000256" key="5">
    <source>
        <dbReference type="ARBA" id="ARBA00022538"/>
    </source>
</evidence>
<feature type="transmembrane region" description="Helical" evidence="17">
    <location>
        <begin position="1363"/>
        <end position="1395"/>
    </location>
</feature>
<dbReference type="GO" id="GO:0061630">
    <property type="term" value="F:ubiquitin protein ligase activity"/>
    <property type="evidence" value="ECO:0007669"/>
    <property type="project" value="UniProtKB-EC"/>
</dbReference>
<comment type="subcellular location">
    <subcellularLocation>
        <location evidence="2 17">Membrane</location>
        <topology evidence="2 17">Multi-pass membrane protein</topology>
    </subcellularLocation>
</comment>
<dbReference type="InterPro" id="IPR001841">
    <property type="entry name" value="Znf_RING"/>
</dbReference>
<feature type="transmembrane region" description="Helical" evidence="17">
    <location>
        <begin position="1499"/>
        <end position="1518"/>
    </location>
</feature>
<evidence type="ECO:0000256" key="8">
    <source>
        <dbReference type="ARBA" id="ARBA00022723"/>
    </source>
</evidence>
<keyword evidence="7 17" id="KW-0812">Transmembrane</keyword>
<protein>
    <recommendedName>
        <fullName evidence="17">Potassium transporter</fullName>
    </recommendedName>
</protein>
<dbReference type="GO" id="GO:0016567">
    <property type="term" value="P:protein ubiquitination"/>
    <property type="evidence" value="ECO:0007669"/>
    <property type="project" value="UniProtKB-ARBA"/>
</dbReference>
<sequence>MAILRLAVSAVGVVYGDIGTSPLYVYSTTFFTSDSSPRPSDEAVLGCTSMIIWILTWLLVLKYSFIVLRADDNGQGGAFALFSLLKRQAGLGTPGRTAALDRMLSQYSMGPARTGVSTTSSRTLRQRASSSRGQSGASNSPVPAANARPKASGLSPAQRTGSTPQHDWRQRLIANKHMQNVIRTLVVIGVGMILGDGVLTPSVSVLSAMEGLAVANPIIQKGSPLIIGLACMIITVLFLMQQFGTGAIGFLFSPIILTWLWFILGIGLYNIIHWDWTILRAISPHYWIMFLVHEGQDGWRLLGSIVLCITGAEALFADMGHFNRISMQISTMTMVYPCIMAAYLGQGAYLLGVSDSVDPQPHNGTFWKSLPGGPGVFWPMFIVALLAAIVASQALISAVFQIAYQAISQGFFPRFPVYHKSRKHKGQVYIPLVNYVLYALCILVICVFQTSDRLGAAYGLAVLADMMLTTHFMTLVLLTVWKLPLWICAAFYLAFAPIEATFWSSTLTKIPNGGWFSLCLALINASLMLLWFWGSSKKKNFFSSLTVPLQSFLQMEGATDSQVSLTIAQQKVKVKGSGSTIKRARGVGIYYCNEISGMPPVMLQSVSRLPMMYEVNIFLTNRYVPIPEVLPRERLLVNQAGASGFYHVIARYGYVERVRQGGDFVAALLDRVIGLLLKALQERLAESPTLRADLGFSDIFPVPEPDFQEKVPSADGSHAELGLTAAATSVSHLRAVAEPPRPPVDAGPPAGEERTNGNRGSMFFETVEAESSRDPNLLLHLEETLEKFGALPPEVAARHPDVALLADELRILQHARQHHSVVYLMGRTHVRLGKDTPLLQLPRRYLLEMPYKVLADYFAEDADVAFGGKEQAGPEAMVAGATPGGSSVPSAATSRPISSDGGESAMKVPLVPGVLPSAPRKWGFWTSSKRQLGTGAAPQQAPDAHAMLNRGSIIDKVKTGNWTKDADLEGQQEEHHEQQGGWWKSTIILAFQAIGVVYGDIGTSPLYVMSSTFYANDGAPRPSADDVVGVTSLIIWTIFWIVVIKYALIVLHADDNGQGGTFALFSLLKRQAGLGVRGKAMASDRLLKQYSTGPATSPTTTLGWASRSMLRRPNRSPGSGVQSATGTATNAAPGTATLASVAAAAAAAKVEEQDWRQYVISNKTLQVVIRTLVVIGVGMIMGDGVLTPAVSVVSAVEGLAQASPVFQKGDPKIVGISIAIIASLFLIQQFGTSFVGSLFSPIVVIWLLANCGIGLYNIIHWDYTILKAFSPTFWFSFLLRNGNEGWAKLGGVVLCITGAEALFADLGHFNRPAMQLSTLCMVFPCIIITYLGQGAYMVGVPNSIDPQPQNSTFWKALPGGQDLFWPMFIIATLAAIVASQALISAVFQIVSQAIVQNFFPRFHVYHTSRKHKGQVYIPFVNYLLMCLCIVIIAIFQTSDRLGQAYGIAVLADMLLTTHFLTMVMLFVWKVPVPVAILFYVLFAPVEATYWSATLGKVPTGGWFSLMMAVIYASIMMLWQWGSTRKVAYFDGRSVPLDSFLRMSDTADTSMSMTVAQQKVKIKHTGSHLKRIRGVGLYYSNDIHGVPAVLMQTVSRMPIIYEVNTFITNRFVPIPEVDQSERLLVEQLGVSGFYHVIARYGYVETVKQDTAFVEGMLDRIQGLLLHKLQEIHASSPALRHDLGDSEIFSQPEPDFQEEDEHDHSAHGNGESARGLEPLDEGAGGGGGASLADVKAARAELELATRLPPAVDHQLSVPRLPGSAFVSQPSSGDYGASRGNYGAHSAGGHPSGDALTAQLQETAAKFSALPPEVAARHPRVALIVDELRIVQHARRHRSVVYVMGRTYARLGKNTPLRQLPKRYLLELPFKVIGDFFAEDANVVFGIPPDSLLEVGLPALYASAAQADEGREPKSVPDEVHRRYLACVKACDEHISADTAAEAPGATPPTLFEGQLSHEAELPAQRRGLEELLALAALQFPAAPEADADGTEGDSEPTGAAPAPGLPVELDAALQRELEEAIAASLADAEADGARPAGPPPAAKFAVRALRTEALTAERLMELGGVGVECCVCREELAVGESVQVMPCSAAHAFHPPCLKPWLAQHNSCPICRHELPTDDEWYERRKVREAQEAEDRKGAANAVTHLDFLYT</sequence>
<keyword evidence="5 17" id="KW-0633">Potassium transport</keyword>
<comment type="caution">
    <text evidence="20">The sequence shown here is derived from an EMBL/GenBank/DDBJ whole genome shotgun (WGS) entry which is preliminary data.</text>
</comment>
<dbReference type="InterPro" id="IPR053952">
    <property type="entry name" value="K_trans_C"/>
</dbReference>
<evidence type="ECO:0000256" key="12">
    <source>
        <dbReference type="ARBA" id="ARBA00022958"/>
    </source>
</evidence>
<keyword evidence="15 17" id="KW-0472">Membrane</keyword>
<proteinExistence type="inferred from homology"/>
<keyword evidence="4" id="KW-0813">Transport</keyword>
<evidence type="ECO:0000256" key="10">
    <source>
        <dbReference type="ARBA" id="ARBA00022786"/>
    </source>
</evidence>
<evidence type="ECO:0000256" key="4">
    <source>
        <dbReference type="ARBA" id="ARBA00022448"/>
    </source>
</evidence>
<evidence type="ECO:0000256" key="6">
    <source>
        <dbReference type="ARBA" id="ARBA00022679"/>
    </source>
</evidence>
<evidence type="ECO:0000256" key="3">
    <source>
        <dbReference type="ARBA" id="ARBA00008440"/>
    </source>
</evidence>
<dbReference type="Pfam" id="PF13639">
    <property type="entry name" value="zf-RING_2"/>
    <property type="match status" value="1"/>
</dbReference>
<dbReference type="Proteomes" id="UP001445335">
    <property type="component" value="Unassembled WGS sequence"/>
</dbReference>
<feature type="compositionally biased region" description="Polar residues" evidence="18">
    <location>
        <begin position="884"/>
        <end position="897"/>
    </location>
</feature>
<feature type="compositionally biased region" description="Polar residues" evidence="18">
    <location>
        <begin position="1093"/>
        <end position="1103"/>
    </location>
</feature>
<keyword evidence="8" id="KW-0479">Metal-binding</keyword>
<keyword evidence="11" id="KW-0862">Zinc</keyword>
<comment type="similarity">
    <text evidence="3 17">Belongs to the HAK/KUP transporter (TC 2.A.72.3) family.</text>
</comment>
<evidence type="ECO:0000256" key="17">
    <source>
        <dbReference type="RuleBase" id="RU321113"/>
    </source>
</evidence>
<keyword evidence="9 16" id="KW-0863">Zinc-finger</keyword>
<feature type="region of interest" description="Disordered" evidence="18">
    <location>
        <begin position="1981"/>
        <end position="2003"/>
    </location>
</feature>
<dbReference type="FunFam" id="3.30.40.10:FF:000127">
    <property type="entry name" value="E3 ubiquitin-protein ligase RNF181"/>
    <property type="match status" value="1"/>
</dbReference>
<comment type="function">
    <text evidence="17">Potassium transporter.</text>
</comment>
<dbReference type="EMBL" id="JALJOU010000119">
    <property type="protein sequence ID" value="KAK9819480.1"/>
    <property type="molecule type" value="Genomic_DNA"/>
</dbReference>
<dbReference type="PANTHER" id="PTHR30540:SF83">
    <property type="entry name" value="K+ POTASSIUM TRANSPORTER"/>
    <property type="match status" value="1"/>
</dbReference>
<keyword evidence="13 17" id="KW-1133">Transmembrane helix</keyword>
<feature type="transmembrane region" description="Helical" evidence="17">
    <location>
        <begin position="515"/>
        <end position="534"/>
    </location>
</feature>
<evidence type="ECO:0000313" key="21">
    <source>
        <dbReference type="Proteomes" id="UP001445335"/>
    </source>
</evidence>
<feature type="compositionally biased region" description="Low complexity" evidence="18">
    <location>
        <begin position="126"/>
        <end position="138"/>
    </location>
</feature>
<dbReference type="GO" id="GO:0015079">
    <property type="term" value="F:potassium ion transmembrane transporter activity"/>
    <property type="evidence" value="ECO:0007669"/>
    <property type="project" value="UniProtKB-UniRule"/>
</dbReference>
<comment type="catalytic activity">
    <reaction evidence="1">
        <text>S-ubiquitinyl-[E2 ubiquitin-conjugating enzyme]-L-cysteine + [acceptor protein]-L-lysine = [E2 ubiquitin-conjugating enzyme]-L-cysteine + N(6)-ubiquitinyl-[acceptor protein]-L-lysine.</text>
        <dbReference type="EC" id="2.3.2.27"/>
    </reaction>
</comment>
<feature type="region of interest" description="Disordered" evidence="18">
    <location>
        <begin position="1093"/>
        <end position="1129"/>
    </location>
</feature>
<feature type="transmembrane region" description="Helical" evidence="17">
    <location>
        <begin position="428"/>
        <end position="450"/>
    </location>
</feature>
<evidence type="ECO:0000256" key="1">
    <source>
        <dbReference type="ARBA" id="ARBA00000900"/>
    </source>
</evidence>
<evidence type="ECO:0000256" key="15">
    <source>
        <dbReference type="ARBA" id="ARBA00023136"/>
    </source>
</evidence>
<dbReference type="NCBIfam" id="TIGR00794">
    <property type="entry name" value="kup"/>
    <property type="match status" value="1"/>
</dbReference>
<feature type="transmembrane region" description="Helical" evidence="17">
    <location>
        <begin position="1238"/>
        <end position="1259"/>
    </location>
</feature>
<reference evidence="20 21" key="1">
    <citation type="journal article" date="2024" name="Nat. Commun.">
        <title>Phylogenomics reveals the evolutionary origins of lichenization in chlorophyte algae.</title>
        <authorList>
            <person name="Puginier C."/>
            <person name="Libourel C."/>
            <person name="Otte J."/>
            <person name="Skaloud P."/>
            <person name="Haon M."/>
            <person name="Grisel S."/>
            <person name="Petersen M."/>
            <person name="Berrin J.G."/>
            <person name="Delaux P.M."/>
            <person name="Dal Grande F."/>
            <person name="Keller J."/>
        </authorList>
    </citation>
    <scope>NUCLEOTIDE SEQUENCE [LARGE SCALE GENOMIC DNA]</scope>
    <source>
        <strain evidence="20 21">SAG 245.80</strain>
    </source>
</reference>
<dbReference type="InterPro" id="IPR013083">
    <property type="entry name" value="Znf_RING/FYVE/PHD"/>
</dbReference>
<organism evidence="20 21">
    <name type="scientific">Elliptochloris bilobata</name>
    <dbReference type="NCBI Taxonomy" id="381761"/>
    <lineage>
        <taxon>Eukaryota</taxon>
        <taxon>Viridiplantae</taxon>
        <taxon>Chlorophyta</taxon>
        <taxon>core chlorophytes</taxon>
        <taxon>Trebouxiophyceae</taxon>
        <taxon>Trebouxiophyceae incertae sedis</taxon>
        <taxon>Elliptochloris clade</taxon>
        <taxon>Elliptochloris</taxon>
    </lineage>
</organism>
<dbReference type="InterPro" id="IPR053951">
    <property type="entry name" value="K_trans_N"/>
</dbReference>
<dbReference type="PROSITE" id="PS50089">
    <property type="entry name" value="ZF_RING_2"/>
    <property type="match status" value="1"/>
</dbReference>
<evidence type="ECO:0000256" key="16">
    <source>
        <dbReference type="PROSITE-ProRule" id="PRU00175"/>
    </source>
</evidence>
<keyword evidence="10" id="KW-0833">Ubl conjugation pathway</keyword>
<dbReference type="Pfam" id="PF02705">
    <property type="entry name" value="K_trans"/>
    <property type="match status" value="2"/>
</dbReference>